<proteinExistence type="inferred from homology"/>
<dbReference type="PATRIC" id="fig|1158601.3.peg.3702"/>
<dbReference type="InterPro" id="IPR042565">
    <property type="entry name" value="T7SS_EssB_C"/>
</dbReference>
<dbReference type="Proteomes" id="UP000014148">
    <property type="component" value="Unassembled WGS sequence"/>
</dbReference>
<keyword evidence="6" id="KW-1185">Reference proteome</keyword>
<dbReference type="RefSeq" id="WP_010742508.1">
    <property type="nucleotide sequence ID" value="NZ_KB946251.1"/>
</dbReference>
<evidence type="ECO:0000256" key="1">
    <source>
        <dbReference type="ARBA" id="ARBA00010163"/>
    </source>
</evidence>
<dbReference type="EMBL" id="AJAK01000028">
    <property type="protein sequence ID" value="EOH72848.1"/>
    <property type="molecule type" value="Genomic_DNA"/>
</dbReference>
<name>R2NPC7_9ENTE</name>
<dbReference type="AlphaFoldDB" id="R2NPC7"/>
<comment type="caution">
    <text evidence="3">The sequence shown here is derived from an EMBL/GenBank/DDBJ whole genome shotgun (WGS) entry which is preliminary data.</text>
</comment>
<dbReference type="eggNOG" id="COG4499">
    <property type="taxonomic scope" value="Bacteria"/>
</dbReference>
<sequence length="390" mass="44671">MTELNDGVITINQTWQQETLTTQLTANQFKWAMIEQYQKILTQTTECLEGSIRQHNEEEMIIDYTIPKFGETVEKFAARSNELERLELAQKMHFLLELQKQLINPFIHPQNLLVVGHTIRLGHRGLAEIVTPFQPTDEQFFKQYKALICFILQPQLDFAGLVDGLGAVKNALVEKIYLATSPEEIDRHLSEASTFLRERNRREKKLVKKQHYRIFKWGSLILLVTAIGLGIGLSVYAGRVVPLQERVIEAESKFIFNDYSGATAELKKDNAEELPTSAQYILASSYIQLDSLTNEQKEAVLNTLSQKSSENTLLFWIYLGRGDFDKALSLAKNIGDNQYVLHAYTKLYDATKVNTRMDGEKKQELLKEYEEQINNYVKLLGGQANDEQAD</sequence>
<evidence type="ECO:0000256" key="2">
    <source>
        <dbReference type="SAM" id="Phobius"/>
    </source>
</evidence>
<keyword evidence="2" id="KW-1133">Transmembrane helix</keyword>
<evidence type="ECO:0000313" key="4">
    <source>
        <dbReference type="EMBL" id="EOT67396.1"/>
    </source>
</evidence>
<dbReference type="EMBL" id="ASWA01000003">
    <property type="protein sequence ID" value="EOT67396.1"/>
    <property type="molecule type" value="Genomic_DNA"/>
</dbReference>
<feature type="transmembrane region" description="Helical" evidence="2">
    <location>
        <begin position="214"/>
        <end position="237"/>
    </location>
</feature>
<evidence type="ECO:0000313" key="5">
    <source>
        <dbReference type="Proteomes" id="UP000013783"/>
    </source>
</evidence>
<keyword evidence="2" id="KW-0472">Membrane</keyword>
<dbReference type="Gene3D" id="1.25.40.680">
    <property type="entry name" value="Type VII secretion system EssB, C-terminal-like domain"/>
    <property type="match status" value="1"/>
</dbReference>
<gene>
    <name evidence="4" type="ORF">I585_02917</name>
    <name evidence="3" type="ORF">UAI_03732</name>
</gene>
<reference evidence="3 5" key="1">
    <citation type="submission" date="2013-02" db="EMBL/GenBank/DDBJ databases">
        <title>The Genome Sequence of Enterococcus malodoratus ATCC_43197.</title>
        <authorList>
            <consortium name="The Broad Institute Genome Sequencing Platform"/>
            <consortium name="The Broad Institute Genome Sequencing Center for Infectious Disease"/>
            <person name="Earl A.M."/>
            <person name="Gilmore M.S."/>
            <person name="Lebreton F."/>
            <person name="Walker B."/>
            <person name="Young S.K."/>
            <person name="Zeng Q."/>
            <person name="Gargeya S."/>
            <person name="Fitzgerald M."/>
            <person name="Haas B."/>
            <person name="Abouelleil A."/>
            <person name="Alvarado L."/>
            <person name="Arachchi H.M."/>
            <person name="Berlin A.M."/>
            <person name="Chapman S.B."/>
            <person name="Dewar J."/>
            <person name="Goldberg J."/>
            <person name="Griggs A."/>
            <person name="Gujja S."/>
            <person name="Hansen M."/>
            <person name="Howarth C."/>
            <person name="Imamovic A."/>
            <person name="Larimer J."/>
            <person name="McCowan C."/>
            <person name="Murphy C."/>
            <person name="Neiman D."/>
            <person name="Pearson M."/>
            <person name="Priest M."/>
            <person name="Roberts A."/>
            <person name="Saif S."/>
            <person name="Shea T."/>
            <person name="Sisk P."/>
            <person name="Sykes S."/>
            <person name="Wortman J."/>
            <person name="Nusbaum C."/>
            <person name="Birren B."/>
        </authorList>
    </citation>
    <scope>NUCLEOTIDE SEQUENCE [LARGE SCALE GENOMIC DNA]</scope>
    <source>
        <strain evidence="3 5">ATCC 43197</strain>
    </source>
</reference>
<evidence type="ECO:0000313" key="6">
    <source>
        <dbReference type="Proteomes" id="UP000014148"/>
    </source>
</evidence>
<dbReference type="Gene3D" id="1.10.510.10">
    <property type="entry name" value="Transferase(Phosphotransferase) domain 1"/>
    <property type="match status" value="1"/>
</dbReference>
<dbReference type="STRING" id="71451.RV07_GL003309"/>
<organism evidence="3 5">
    <name type="scientific">Enterococcus malodoratus ATCC 43197</name>
    <dbReference type="NCBI Taxonomy" id="1158601"/>
    <lineage>
        <taxon>Bacteria</taxon>
        <taxon>Bacillati</taxon>
        <taxon>Bacillota</taxon>
        <taxon>Bacilli</taxon>
        <taxon>Lactobacillales</taxon>
        <taxon>Enterococcaceae</taxon>
        <taxon>Enterococcus</taxon>
    </lineage>
</organism>
<dbReference type="InterPro" id="IPR018778">
    <property type="entry name" value="T7SS_EssB"/>
</dbReference>
<protein>
    <submittedName>
        <fullName evidence="3">Type VII secretion protein EssB</fullName>
    </submittedName>
</protein>
<evidence type="ECO:0000313" key="3">
    <source>
        <dbReference type="EMBL" id="EOH72848.1"/>
    </source>
</evidence>
<keyword evidence="2" id="KW-0812">Transmembrane</keyword>
<dbReference type="NCBIfam" id="TIGR03926">
    <property type="entry name" value="T7_EssB"/>
    <property type="match status" value="1"/>
</dbReference>
<reference evidence="4 6" key="2">
    <citation type="submission" date="2013-03" db="EMBL/GenBank/DDBJ databases">
        <title>The Genome Sequence of Enterococcus malodoratus ATCC_43197 (PacBio/Illumina hybrid assembly).</title>
        <authorList>
            <consortium name="The Broad Institute Genomics Platform"/>
            <consortium name="The Broad Institute Genome Sequencing Center for Infectious Disease"/>
            <person name="Earl A."/>
            <person name="Russ C."/>
            <person name="Gilmore M."/>
            <person name="Surin D."/>
            <person name="Walker B."/>
            <person name="Young S."/>
            <person name="Zeng Q."/>
            <person name="Gargeya S."/>
            <person name="Fitzgerald M."/>
            <person name="Haas B."/>
            <person name="Abouelleil A."/>
            <person name="Allen A.W."/>
            <person name="Alvarado L."/>
            <person name="Arachchi H.M."/>
            <person name="Berlin A.M."/>
            <person name="Chapman S.B."/>
            <person name="Gainer-Dewar J."/>
            <person name="Goldberg J."/>
            <person name="Griggs A."/>
            <person name="Gujja S."/>
            <person name="Hansen M."/>
            <person name="Howarth C."/>
            <person name="Imamovic A."/>
            <person name="Ireland A."/>
            <person name="Larimer J."/>
            <person name="McCowan C."/>
            <person name="Murphy C."/>
            <person name="Pearson M."/>
            <person name="Poon T.W."/>
            <person name="Priest M."/>
            <person name="Roberts A."/>
            <person name="Saif S."/>
            <person name="Shea T."/>
            <person name="Sisk P."/>
            <person name="Sykes S."/>
            <person name="Wortman J."/>
            <person name="Nusbaum C."/>
            <person name="Birren B."/>
        </authorList>
    </citation>
    <scope>NUCLEOTIDE SEQUENCE [LARGE SCALE GENOMIC DNA]</scope>
    <source>
        <strain evidence="4 6">ATCC 43197</strain>
    </source>
</reference>
<dbReference type="Pfam" id="PF10140">
    <property type="entry name" value="YukC"/>
    <property type="match status" value="1"/>
</dbReference>
<dbReference type="Proteomes" id="UP000013783">
    <property type="component" value="Unassembled WGS sequence"/>
</dbReference>
<dbReference type="OrthoDB" id="4975281at2"/>
<comment type="similarity">
    <text evidence="1">Belongs to the EssB family.</text>
</comment>
<accession>R2NPC7</accession>